<dbReference type="Proteomes" id="UP000190188">
    <property type="component" value="Unassembled WGS sequence"/>
</dbReference>
<dbReference type="PANTHER" id="PTHR37816:SF3">
    <property type="entry name" value="MODULATES DNA TOPOLOGY"/>
    <property type="match status" value="1"/>
</dbReference>
<dbReference type="EMBL" id="MSZX01000014">
    <property type="protein sequence ID" value="OPA73801.1"/>
    <property type="molecule type" value="Genomic_DNA"/>
</dbReference>
<evidence type="ECO:0000313" key="2">
    <source>
        <dbReference type="Proteomes" id="UP000190188"/>
    </source>
</evidence>
<sequence length="183" mass="21701">MKIMIIGSSGSGKSTFSRQLGDLLDLPVYHLDVYFWKPGWVQTPDVEWVEFNKNLVAKDEWIIDGYYGRTMDIRVQAADVIFFLDLPPWITIYRVIKRRIQYHGKTRPDLNEGCPESLDWQFIKYAWRFRQDKKPAIIEKLEKHAEKTKIIMMKSPKEVKRLLNTLQSNGIGYFEHIEKHHEC</sequence>
<dbReference type="NCBIfam" id="NF005994">
    <property type="entry name" value="PRK08118.1"/>
    <property type="match status" value="1"/>
</dbReference>
<dbReference type="InterPro" id="IPR027417">
    <property type="entry name" value="P-loop_NTPase"/>
</dbReference>
<name>A0A1T2X1N8_9BACL</name>
<keyword evidence="2" id="KW-1185">Reference proteome</keyword>
<organism evidence="1 2">
    <name type="scientific">Paenibacillus selenitireducens</name>
    <dbReference type="NCBI Taxonomy" id="1324314"/>
    <lineage>
        <taxon>Bacteria</taxon>
        <taxon>Bacillati</taxon>
        <taxon>Bacillota</taxon>
        <taxon>Bacilli</taxon>
        <taxon>Bacillales</taxon>
        <taxon>Paenibacillaceae</taxon>
        <taxon>Paenibacillus</taxon>
    </lineage>
</organism>
<proteinExistence type="predicted"/>
<dbReference type="STRING" id="1324314.BVG16_27370"/>
<dbReference type="InterPro" id="IPR052922">
    <property type="entry name" value="Cytidylate_Kinase-2"/>
</dbReference>
<accession>A0A1T2X1N8</accession>
<dbReference type="Gene3D" id="3.40.50.300">
    <property type="entry name" value="P-loop containing nucleotide triphosphate hydrolases"/>
    <property type="match status" value="1"/>
</dbReference>
<protein>
    <submittedName>
        <fullName evidence="1">AAA family ATPase</fullName>
    </submittedName>
</protein>
<comment type="caution">
    <text evidence="1">The sequence shown here is derived from an EMBL/GenBank/DDBJ whole genome shotgun (WGS) entry which is preliminary data.</text>
</comment>
<dbReference type="PANTHER" id="PTHR37816">
    <property type="entry name" value="YALI0E33011P"/>
    <property type="match status" value="1"/>
</dbReference>
<dbReference type="AlphaFoldDB" id="A0A1T2X1N8"/>
<dbReference type="OrthoDB" id="1201990at2"/>
<gene>
    <name evidence="1" type="ORF">BVG16_27370</name>
</gene>
<dbReference type="SUPFAM" id="SSF52540">
    <property type="entry name" value="P-loop containing nucleoside triphosphate hydrolases"/>
    <property type="match status" value="1"/>
</dbReference>
<evidence type="ECO:0000313" key="1">
    <source>
        <dbReference type="EMBL" id="OPA73801.1"/>
    </source>
</evidence>
<reference evidence="1 2" key="1">
    <citation type="submission" date="2017-01" db="EMBL/GenBank/DDBJ databases">
        <title>Genome analysis of Paenibacillus selenitrireducens ES3-24.</title>
        <authorList>
            <person name="Xu D."/>
            <person name="Yao R."/>
            <person name="Zheng S."/>
        </authorList>
    </citation>
    <scope>NUCLEOTIDE SEQUENCE [LARGE SCALE GENOMIC DNA]</scope>
    <source>
        <strain evidence="1 2">ES3-24</strain>
    </source>
</reference>
<dbReference type="RefSeq" id="WP_078502372.1">
    <property type="nucleotide sequence ID" value="NZ_MSZX01000014.1"/>
</dbReference>